<keyword evidence="2" id="KW-1003">Cell membrane</keyword>
<dbReference type="InterPro" id="IPR026392">
    <property type="entry name" value="Exo/Archaeosortase_dom"/>
</dbReference>
<organism evidence="9 10">
    <name type="scientific">Gloeobacter kilaueensis (strain ATCC BAA-2537 / CCAP 1431/1 / ULC 316 / JS1)</name>
    <dbReference type="NCBI Taxonomy" id="1183438"/>
    <lineage>
        <taxon>Bacteria</taxon>
        <taxon>Bacillati</taxon>
        <taxon>Cyanobacteriota</taxon>
        <taxon>Cyanophyceae</taxon>
        <taxon>Gloeobacterales</taxon>
        <taxon>Gloeobacteraceae</taxon>
        <taxon>Gloeobacter</taxon>
    </lineage>
</organism>
<evidence type="ECO:0000313" key="9">
    <source>
        <dbReference type="EMBL" id="AGY57655.1"/>
    </source>
</evidence>
<keyword evidence="10" id="KW-1185">Reference proteome</keyword>
<evidence type="ECO:0000313" key="10">
    <source>
        <dbReference type="Proteomes" id="UP000017396"/>
    </source>
</evidence>
<dbReference type="STRING" id="1183438.GKIL_1409"/>
<name>U5QIY7_GLOK1</name>
<evidence type="ECO:0000256" key="7">
    <source>
        <dbReference type="ARBA" id="ARBA00023136"/>
    </source>
</evidence>
<proteinExistence type="predicted"/>
<feature type="transmembrane region" description="Helical" evidence="8">
    <location>
        <begin position="80"/>
        <end position="97"/>
    </location>
</feature>
<feature type="transmembrane region" description="Helical" evidence="8">
    <location>
        <begin position="38"/>
        <end position="59"/>
    </location>
</feature>
<feature type="transmembrane region" description="Helical" evidence="8">
    <location>
        <begin position="276"/>
        <end position="294"/>
    </location>
</feature>
<feature type="transmembrane region" description="Helical" evidence="8">
    <location>
        <begin position="12"/>
        <end position="32"/>
    </location>
</feature>
<dbReference type="AlphaFoldDB" id="U5QIY7"/>
<evidence type="ECO:0000256" key="3">
    <source>
        <dbReference type="ARBA" id="ARBA00022670"/>
    </source>
</evidence>
<evidence type="ECO:0008006" key="11">
    <source>
        <dbReference type="Google" id="ProtNLM"/>
    </source>
</evidence>
<dbReference type="KEGG" id="glj:GKIL_1409"/>
<keyword evidence="6 8" id="KW-1133">Transmembrane helix</keyword>
<evidence type="ECO:0000256" key="2">
    <source>
        <dbReference type="ARBA" id="ARBA00022475"/>
    </source>
</evidence>
<evidence type="ECO:0000256" key="1">
    <source>
        <dbReference type="ARBA" id="ARBA00004651"/>
    </source>
</evidence>
<protein>
    <recommendedName>
        <fullName evidence="11">Exosortase</fullName>
    </recommendedName>
</protein>
<gene>
    <name evidence="9" type="ORF">GKIL_1409</name>
</gene>
<feature type="transmembrane region" description="Helical" evidence="8">
    <location>
        <begin position="130"/>
        <end position="147"/>
    </location>
</feature>
<dbReference type="RefSeq" id="WP_023172753.1">
    <property type="nucleotide sequence ID" value="NC_022600.1"/>
</dbReference>
<dbReference type="EMBL" id="CP003587">
    <property type="protein sequence ID" value="AGY57655.1"/>
    <property type="molecule type" value="Genomic_DNA"/>
</dbReference>
<dbReference type="GO" id="GO:0008233">
    <property type="term" value="F:peptidase activity"/>
    <property type="evidence" value="ECO:0007669"/>
    <property type="project" value="UniProtKB-KW"/>
</dbReference>
<feature type="transmembrane region" description="Helical" evidence="8">
    <location>
        <begin position="233"/>
        <end position="256"/>
    </location>
</feature>
<evidence type="ECO:0000256" key="8">
    <source>
        <dbReference type="SAM" id="Phobius"/>
    </source>
</evidence>
<dbReference type="GO" id="GO:0005886">
    <property type="term" value="C:plasma membrane"/>
    <property type="evidence" value="ECO:0007669"/>
    <property type="project" value="UniProtKB-SubCell"/>
</dbReference>
<comment type="subcellular location">
    <subcellularLocation>
        <location evidence="1">Cell membrane</location>
        <topology evidence="1">Multi-pass membrane protein</topology>
    </subcellularLocation>
</comment>
<feature type="transmembrane region" description="Helical" evidence="8">
    <location>
        <begin position="103"/>
        <end position="123"/>
    </location>
</feature>
<keyword evidence="4 8" id="KW-0812">Transmembrane</keyword>
<evidence type="ECO:0000256" key="4">
    <source>
        <dbReference type="ARBA" id="ARBA00022692"/>
    </source>
</evidence>
<sequence>MPSSLISPSLLRLWLPVLCAGVLGVYSLPVLGEWLAAWFSYGTYSALFTYGAVGIPALGYLGWSKAARLGNLTVPPVDRLLGIGFLLGSCTLIGWAASKDVRFAGVFLGVIALCTLVWGLGSLRLLWQELGLLLLAIPFPIVFALTHNPFFQQVTAQGAAFMLWYTGIPAVAAPAHASQIGVYVLKLLDDGHWQAWSGVAVAQECSGTAIGFTFTYLSFLIPALLPVALSRRLLLATLAPVLAIFCNTARVAFLVYLQAYSGRDAFLFWHAADGRLIYSFATLLLFGLLALWIVRPAFERPPAGTSAAPLTTAYRPPAEKG</sequence>
<keyword evidence="7 8" id="KW-0472">Membrane</keyword>
<dbReference type="NCBIfam" id="TIGR04178">
    <property type="entry name" value="exo_archaeo"/>
    <property type="match status" value="1"/>
</dbReference>
<dbReference type="Pfam" id="PF09721">
    <property type="entry name" value="Exosortase_EpsH"/>
    <property type="match status" value="1"/>
</dbReference>
<evidence type="ECO:0000256" key="6">
    <source>
        <dbReference type="ARBA" id="ARBA00022989"/>
    </source>
</evidence>
<keyword evidence="5" id="KW-0378">Hydrolase</keyword>
<dbReference type="GO" id="GO:0006508">
    <property type="term" value="P:proteolysis"/>
    <property type="evidence" value="ECO:0007669"/>
    <property type="project" value="UniProtKB-KW"/>
</dbReference>
<dbReference type="HOGENOM" id="CLU_865353_0_0_3"/>
<accession>U5QIY7</accession>
<evidence type="ECO:0000256" key="5">
    <source>
        <dbReference type="ARBA" id="ARBA00022801"/>
    </source>
</evidence>
<keyword evidence="3" id="KW-0645">Protease</keyword>
<feature type="transmembrane region" description="Helical" evidence="8">
    <location>
        <begin position="195"/>
        <end position="221"/>
    </location>
</feature>
<reference evidence="9 10" key="1">
    <citation type="journal article" date="2013" name="PLoS ONE">
        <title>Cultivation and Complete Genome Sequencing of Gloeobacter kilaueensis sp. nov., from a Lava Cave in Kilauea Caldera, Hawai'i.</title>
        <authorList>
            <person name="Saw J.H."/>
            <person name="Schatz M."/>
            <person name="Brown M.V."/>
            <person name="Kunkel D.D."/>
            <person name="Foster J.S."/>
            <person name="Shick H."/>
            <person name="Christensen S."/>
            <person name="Hou S."/>
            <person name="Wan X."/>
            <person name="Donachie S.P."/>
        </authorList>
    </citation>
    <scope>NUCLEOTIDE SEQUENCE [LARGE SCALE GENOMIC DNA]</scope>
    <source>
        <strain evidence="10">JS</strain>
    </source>
</reference>
<dbReference type="Proteomes" id="UP000017396">
    <property type="component" value="Chromosome"/>
</dbReference>
<dbReference type="InterPro" id="IPR019127">
    <property type="entry name" value="Exosortase"/>
</dbReference>
<dbReference type="OrthoDB" id="518196at2"/>